<reference evidence="2 3" key="1">
    <citation type="journal article" date="2020" name="Fungal Divers.">
        <title>Resolving the Mortierellaceae phylogeny through synthesis of multi-gene phylogenetics and phylogenomics.</title>
        <authorList>
            <person name="Vandepol N."/>
            <person name="Liber J."/>
            <person name="Desiro A."/>
            <person name="Na H."/>
            <person name="Kennedy M."/>
            <person name="Barry K."/>
            <person name="Grigoriev I.V."/>
            <person name="Miller A.N."/>
            <person name="O'Donnell K."/>
            <person name="Stajich J.E."/>
            <person name="Bonito G."/>
        </authorList>
    </citation>
    <scope>NUCLEOTIDE SEQUENCE [LARGE SCALE GENOMIC DNA]</scope>
    <source>
        <strain evidence="2 3">AD045</strain>
    </source>
</reference>
<dbReference type="EMBL" id="JAAAIM010000870">
    <property type="protein sequence ID" value="KAG0283681.1"/>
    <property type="molecule type" value="Genomic_DNA"/>
</dbReference>
<protein>
    <submittedName>
        <fullName evidence="2">Uncharacterized protein</fullName>
    </submittedName>
</protein>
<evidence type="ECO:0000256" key="1">
    <source>
        <dbReference type="SAM" id="MobiDB-lite"/>
    </source>
</evidence>
<accession>A0ABQ7JRD4</accession>
<feature type="compositionally biased region" description="Polar residues" evidence="1">
    <location>
        <begin position="57"/>
        <end position="77"/>
    </location>
</feature>
<dbReference type="Proteomes" id="UP001194696">
    <property type="component" value="Unassembled WGS sequence"/>
</dbReference>
<organism evidence="2 3">
    <name type="scientific">Linnemannia gamsii</name>
    <dbReference type="NCBI Taxonomy" id="64522"/>
    <lineage>
        <taxon>Eukaryota</taxon>
        <taxon>Fungi</taxon>
        <taxon>Fungi incertae sedis</taxon>
        <taxon>Mucoromycota</taxon>
        <taxon>Mortierellomycotina</taxon>
        <taxon>Mortierellomycetes</taxon>
        <taxon>Mortierellales</taxon>
        <taxon>Mortierellaceae</taxon>
        <taxon>Linnemannia</taxon>
    </lineage>
</organism>
<sequence>MIKATHSNPPGPPPQPASQQSQPNSSQDDDNQSFSSQQIRKRDWALNVFRSLRSKPKSTNPQSTGSKSTVKNESTASAHRLSTIGGPGSIDIDHVVSNTAVKNTPSDVRSPSPLTRPRLDVFPQNVRAPAVHITLPKFGARI</sequence>
<keyword evidence="3" id="KW-1185">Reference proteome</keyword>
<feature type="non-terminal residue" evidence="2">
    <location>
        <position position="142"/>
    </location>
</feature>
<feature type="compositionally biased region" description="Polar residues" evidence="1">
    <location>
        <begin position="96"/>
        <end position="113"/>
    </location>
</feature>
<evidence type="ECO:0000313" key="2">
    <source>
        <dbReference type="EMBL" id="KAG0283681.1"/>
    </source>
</evidence>
<evidence type="ECO:0000313" key="3">
    <source>
        <dbReference type="Proteomes" id="UP001194696"/>
    </source>
</evidence>
<comment type="caution">
    <text evidence="2">The sequence shown here is derived from an EMBL/GenBank/DDBJ whole genome shotgun (WGS) entry which is preliminary data.</text>
</comment>
<feature type="compositionally biased region" description="Low complexity" evidence="1">
    <location>
        <begin position="17"/>
        <end position="38"/>
    </location>
</feature>
<feature type="region of interest" description="Disordered" evidence="1">
    <location>
        <begin position="1"/>
        <end position="120"/>
    </location>
</feature>
<proteinExistence type="predicted"/>
<gene>
    <name evidence="2" type="ORF">BGZ96_011943</name>
</gene>
<name>A0ABQ7JRD4_9FUNG</name>